<evidence type="ECO:0000256" key="5">
    <source>
        <dbReference type="ARBA" id="ARBA00022801"/>
    </source>
</evidence>
<dbReference type="PANTHER" id="PTHR11532:SF62">
    <property type="entry name" value="CARBOXYPEPTIDASE D"/>
    <property type="match status" value="1"/>
</dbReference>
<dbReference type="Proteomes" id="UP000316759">
    <property type="component" value="Unassembled WGS sequence"/>
</dbReference>
<feature type="active site" description="Proton donor/acceptor" evidence="8">
    <location>
        <position position="308"/>
    </location>
</feature>
<evidence type="ECO:0000256" key="3">
    <source>
        <dbReference type="ARBA" id="ARBA00022645"/>
    </source>
</evidence>
<keyword evidence="3 11" id="KW-0121">Carboxypeptidase</keyword>
<dbReference type="EMBL" id="SUNJ01008864">
    <property type="protein sequence ID" value="TPP60880.1"/>
    <property type="molecule type" value="Genomic_DNA"/>
</dbReference>
<evidence type="ECO:0000256" key="8">
    <source>
        <dbReference type="PROSITE-ProRule" id="PRU01379"/>
    </source>
</evidence>
<protein>
    <submittedName>
        <fullName evidence="11">Carboxypeptidase E</fullName>
    </submittedName>
</protein>
<dbReference type="InterPro" id="IPR057246">
    <property type="entry name" value="CARBOXYPEPT_ZN_1"/>
</dbReference>
<dbReference type="PRINTS" id="PR00765">
    <property type="entry name" value="CRBOXYPTASEA"/>
</dbReference>
<dbReference type="InterPro" id="IPR057247">
    <property type="entry name" value="CARBOXYPEPT_ZN_2"/>
</dbReference>
<dbReference type="InterPro" id="IPR000834">
    <property type="entry name" value="Peptidase_M14"/>
</dbReference>
<evidence type="ECO:0000256" key="6">
    <source>
        <dbReference type="ARBA" id="ARBA00022833"/>
    </source>
</evidence>
<evidence type="ECO:0000313" key="11">
    <source>
        <dbReference type="EMBL" id="TPP60880.1"/>
    </source>
</evidence>
<dbReference type="GO" id="GO:0005615">
    <property type="term" value="C:extracellular space"/>
    <property type="evidence" value="ECO:0007669"/>
    <property type="project" value="TreeGrafter"/>
</dbReference>
<dbReference type="GO" id="GO:0008270">
    <property type="term" value="F:zinc ion binding"/>
    <property type="evidence" value="ECO:0007669"/>
    <property type="project" value="InterPro"/>
</dbReference>
<keyword evidence="4" id="KW-0479">Metal-binding</keyword>
<dbReference type="SMART" id="SM00631">
    <property type="entry name" value="Zn_pept"/>
    <property type="match status" value="1"/>
</dbReference>
<proteinExistence type="inferred from homology"/>
<dbReference type="OrthoDB" id="10249045at2759"/>
<evidence type="ECO:0000256" key="2">
    <source>
        <dbReference type="ARBA" id="ARBA00005988"/>
    </source>
</evidence>
<evidence type="ECO:0000259" key="10">
    <source>
        <dbReference type="PROSITE" id="PS52035"/>
    </source>
</evidence>
<dbReference type="InterPro" id="IPR050753">
    <property type="entry name" value="Peptidase_M14_domain"/>
</dbReference>
<evidence type="ECO:0000256" key="4">
    <source>
        <dbReference type="ARBA" id="ARBA00022723"/>
    </source>
</evidence>
<keyword evidence="7" id="KW-0325">Glycoprotein</keyword>
<evidence type="ECO:0000256" key="1">
    <source>
        <dbReference type="ARBA" id="ARBA00001947"/>
    </source>
</evidence>
<dbReference type="SUPFAM" id="SSF53187">
    <property type="entry name" value="Zn-dependent exopeptidases"/>
    <property type="match status" value="1"/>
</dbReference>
<dbReference type="GO" id="GO:0016485">
    <property type="term" value="P:protein processing"/>
    <property type="evidence" value="ECO:0007669"/>
    <property type="project" value="TreeGrafter"/>
</dbReference>
<dbReference type="STRING" id="46835.A0A504YT02"/>
<dbReference type="GO" id="GO:0004181">
    <property type="term" value="F:metallocarboxypeptidase activity"/>
    <property type="evidence" value="ECO:0007669"/>
    <property type="project" value="InterPro"/>
</dbReference>
<dbReference type="Gene3D" id="2.60.40.1120">
    <property type="entry name" value="Carboxypeptidase-like, regulatory domain"/>
    <property type="match status" value="1"/>
</dbReference>
<dbReference type="PANTHER" id="PTHR11532">
    <property type="entry name" value="PROTEASE M14 CARBOXYPEPTIDASE"/>
    <property type="match status" value="1"/>
</dbReference>
<dbReference type="Gene3D" id="3.40.630.10">
    <property type="entry name" value="Zn peptidases"/>
    <property type="match status" value="1"/>
</dbReference>
<dbReference type="PROSITE" id="PS00133">
    <property type="entry name" value="CARBOXYPEPT_ZN_2"/>
    <property type="match status" value="1"/>
</dbReference>
<comment type="similarity">
    <text evidence="2 8">Belongs to the peptidase M14 family.</text>
</comment>
<organism evidence="11 12">
    <name type="scientific">Fasciola gigantica</name>
    <name type="common">Giant liver fluke</name>
    <dbReference type="NCBI Taxonomy" id="46835"/>
    <lineage>
        <taxon>Eukaryota</taxon>
        <taxon>Metazoa</taxon>
        <taxon>Spiralia</taxon>
        <taxon>Lophotrochozoa</taxon>
        <taxon>Platyhelminthes</taxon>
        <taxon>Trematoda</taxon>
        <taxon>Digenea</taxon>
        <taxon>Plagiorchiida</taxon>
        <taxon>Echinostomata</taxon>
        <taxon>Echinostomatoidea</taxon>
        <taxon>Fasciolidae</taxon>
        <taxon>Fasciola</taxon>
    </lineage>
</organism>
<comment type="cofactor">
    <cofactor evidence="1">
        <name>Zn(2+)</name>
        <dbReference type="ChEBI" id="CHEBI:29105"/>
    </cofactor>
</comment>
<name>A0A504YT02_FASGI</name>
<dbReference type="AlphaFoldDB" id="A0A504YT02"/>
<evidence type="ECO:0000313" key="12">
    <source>
        <dbReference type="Proteomes" id="UP000316759"/>
    </source>
</evidence>
<evidence type="ECO:0000256" key="9">
    <source>
        <dbReference type="SAM" id="SignalP"/>
    </source>
</evidence>
<keyword evidence="9" id="KW-0732">Signal</keyword>
<sequence>MGQVILFLALLHLVSAYWDKQHTNGEISYLLNDISKECPDISHVYQLDDGGDKYTAGGNNLTVIVFAKYPFSEVPGVPEFKYVANMHGNEAVGRELLLRLAFDICKRWRNMDPKISRLVGTTRIHLLPTMNPDGWEKAYKSDEKMREDIGRLNKNRTDLNRDFPDLDQKVFNYAFDNGPTDHLYNYTKEKNKGRFQKETRMIMQWLDQYNFVLSANIHGGDLVVNYPYDNSPSGRAVPSKTPDHNIFLELAHSYAEFNPLMREGINASPEFDKDFKHGTVNGADWYPITGSMQDYNYLATNAFELTLEVGIPKFPPAEELENYWDQNREALYNFMAQVHRGIKGSIHGFDGQKLTVLANAVVSVTNTTDPNNAIPITHNIWSGSNGYYYRLLNRGRYTVTFKALGYVPAIVCVTIDHVPEWKSSLQEAKILNAVLFKEEIRPSPQLMSQVNFKDTINSYGDTRCGNLSSRIDAQQRVSRHWKSTRTDSIKSDVVLAPII</sequence>
<dbReference type="PROSITE" id="PS52035">
    <property type="entry name" value="PEPTIDASE_M14"/>
    <property type="match status" value="1"/>
</dbReference>
<dbReference type="InterPro" id="IPR008969">
    <property type="entry name" value="CarboxyPept-like_regulatory"/>
</dbReference>
<evidence type="ECO:0000256" key="7">
    <source>
        <dbReference type="ARBA" id="ARBA00023180"/>
    </source>
</evidence>
<keyword evidence="6" id="KW-0862">Zinc</keyword>
<dbReference type="PROSITE" id="PS00132">
    <property type="entry name" value="CARBOXYPEPT_ZN_1"/>
    <property type="match status" value="1"/>
</dbReference>
<feature type="domain" description="Peptidase M14" evidence="10">
    <location>
        <begin position="20"/>
        <end position="338"/>
    </location>
</feature>
<keyword evidence="3 11" id="KW-0645">Protease</keyword>
<feature type="signal peptide" evidence="9">
    <location>
        <begin position="1"/>
        <end position="16"/>
    </location>
</feature>
<accession>A0A504YT02</accession>
<gene>
    <name evidence="11" type="ORF">FGIG_03955</name>
</gene>
<dbReference type="GO" id="GO:0006518">
    <property type="term" value="P:peptide metabolic process"/>
    <property type="evidence" value="ECO:0007669"/>
    <property type="project" value="TreeGrafter"/>
</dbReference>
<dbReference type="Pfam" id="PF00246">
    <property type="entry name" value="Peptidase_M14"/>
    <property type="match status" value="1"/>
</dbReference>
<comment type="caution">
    <text evidence="11">The sequence shown here is derived from an EMBL/GenBank/DDBJ whole genome shotgun (WGS) entry which is preliminary data.</text>
</comment>
<keyword evidence="5" id="KW-0378">Hydrolase</keyword>
<dbReference type="SUPFAM" id="SSF49464">
    <property type="entry name" value="Carboxypeptidase regulatory domain-like"/>
    <property type="match status" value="1"/>
</dbReference>
<keyword evidence="12" id="KW-1185">Reference proteome</keyword>
<feature type="chain" id="PRO_5021485837" evidence="9">
    <location>
        <begin position="17"/>
        <end position="499"/>
    </location>
</feature>
<reference evidence="11 12" key="1">
    <citation type="submission" date="2019-04" db="EMBL/GenBank/DDBJ databases">
        <title>Annotation for the trematode Fasciola gigantica.</title>
        <authorList>
            <person name="Choi Y.-J."/>
        </authorList>
    </citation>
    <scope>NUCLEOTIDE SEQUENCE [LARGE SCALE GENOMIC DNA]</scope>
    <source>
        <strain evidence="11">Uganda_cow_1</strain>
    </source>
</reference>